<proteinExistence type="inferred from homology"/>
<keyword evidence="3 6" id="KW-0812">Transmembrane</keyword>
<evidence type="ECO:0000256" key="2">
    <source>
        <dbReference type="ARBA" id="ARBA00006864"/>
    </source>
</evidence>
<comment type="caution">
    <text evidence="7">The sequence shown here is derived from an EMBL/GenBank/DDBJ whole genome shotgun (WGS) entry which is preliminary data.</text>
</comment>
<dbReference type="PRINTS" id="PR01453">
    <property type="entry name" value="EPMEMFAMILY"/>
</dbReference>
<dbReference type="Pfam" id="PF00822">
    <property type="entry name" value="PMP22_Claudin"/>
    <property type="match status" value="2"/>
</dbReference>
<dbReference type="PANTHER" id="PTHR10671:SF8">
    <property type="entry name" value="EPITHELIAL MEMBRANE PROTEIN 3"/>
    <property type="match status" value="1"/>
</dbReference>
<evidence type="ECO:0000256" key="3">
    <source>
        <dbReference type="ARBA" id="ARBA00022692"/>
    </source>
</evidence>
<dbReference type="OrthoDB" id="8714888at2759"/>
<dbReference type="Gene3D" id="1.20.140.150">
    <property type="match status" value="1"/>
</dbReference>
<feature type="transmembrane region" description="Helical" evidence="6">
    <location>
        <begin position="136"/>
        <end position="156"/>
    </location>
</feature>
<protein>
    <submittedName>
        <fullName evidence="7">Epithelial membrane protein 3</fullName>
    </submittedName>
</protein>
<evidence type="ECO:0000313" key="8">
    <source>
        <dbReference type="Proteomes" id="UP000324632"/>
    </source>
</evidence>
<dbReference type="InterPro" id="IPR004032">
    <property type="entry name" value="PMP22_EMP_MP20"/>
</dbReference>
<dbReference type="EMBL" id="SOYY01000020">
    <property type="protein sequence ID" value="KAA0706982.1"/>
    <property type="molecule type" value="Genomic_DNA"/>
</dbReference>
<accession>A0A5A9NAG4</accession>
<dbReference type="InterPro" id="IPR004031">
    <property type="entry name" value="PMP22/EMP/MP20/Claudin"/>
</dbReference>
<organism evidence="7 8">
    <name type="scientific">Triplophysa tibetana</name>
    <dbReference type="NCBI Taxonomy" id="1572043"/>
    <lineage>
        <taxon>Eukaryota</taxon>
        <taxon>Metazoa</taxon>
        <taxon>Chordata</taxon>
        <taxon>Craniata</taxon>
        <taxon>Vertebrata</taxon>
        <taxon>Euteleostomi</taxon>
        <taxon>Actinopterygii</taxon>
        <taxon>Neopterygii</taxon>
        <taxon>Teleostei</taxon>
        <taxon>Ostariophysi</taxon>
        <taxon>Cypriniformes</taxon>
        <taxon>Nemacheilidae</taxon>
        <taxon>Triplophysa</taxon>
    </lineage>
</organism>
<feature type="transmembrane region" description="Helical" evidence="6">
    <location>
        <begin position="176"/>
        <end position="199"/>
    </location>
</feature>
<gene>
    <name evidence="7" type="ORF">E1301_Tti002302</name>
</gene>
<keyword evidence="5 6" id="KW-0472">Membrane</keyword>
<evidence type="ECO:0000256" key="6">
    <source>
        <dbReference type="RuleBase" id="RU363088"/>
    </source>
</evidence>
<evidence type="ECO:0000256" key="5">
    <source>
        <dbReference type="ARBA" id="ARBA00023136"/>
    </source>
</evidence>
<keyword evidence="4 6" id="KW-1133">Transmembrane helix</keyword>
<evidence type="ECO:0000256" key="4">
    <source>
        <dbReference type="ARBA" id="ARBA00022989"/>
    </source>
</evidence>
<comment type="similarity">
    <text evidence="2 6">Belongs to the PMP-22/EMP/MP20 family.</text>
</comment>
<feature type="transmembrane region" description="Helical" evidence="6">
    <location>
        <begin position="108"/>
        <end position="129"/>
    </location>
</feature>
<dbReference type="Proteomes" id="UP000324632">
    <property type="component" value="Chromosome 20"/>
</dbReference>
<dbReference type="InterPro" id="IPR050579">
    <property type="entry name" value="PMP-22/EMP/MP20-like"/>
</dbReference>
<reference evidence="7 8" key="1">
    <citation type="journal article" date="2019" name="Mol. Ecol. Resour.">
        <title>Chromosome-level genome assembly of Triplophysa tibetana, a fish adapted to the harsh high-altitude environment of the Tibetan Plateau.</title>
        <authorList>
            <person name="Yang X."/>
            <person name="Liu H."/>
            <person name="Ma Z."/>
            <person name="Zou Y."/>
            <person name="Zou M."/>
            <person name="Mao Y."/>
            <person name="Li X."/>
            <person name="Wang H."/>
            <person name="Chen T."/>
            <person name="Wang W."/>
            <person name="Yang R."/>
        </authorList>
    </citation>
    <scope>NUCLEOTIDE SEQUENCE [LARGE SCALE GENOMIC DNA]</scope>
    <source>
        <strain evidence="7">TTIB1903HZAU</strain>
        <tissue evidence="7">Muscle</tissue>
    </source>
</reference>
<name>A0A5A9NAG4_9TELE</name>
<dbReference type="PROSITE" id="PS01221">
    <property type="entry name" value="PMP22_1"/>
    <property type="match status" value="1"/>
</dbReference>
<evidence type="ECO:0000256" key="1">
    <source>
        <dbReference type="ARBA" id="ARBA00004141"/>
    </source>
</evidence>
<sequence>MASLLIFVTLLHLVILAVLFIATMEKFWWVWDDTESSDLWYNCRFDNETEGWFCATSDETGKTIPLGFKHLPLLLLMFALKEIWELNALVVVQGECFSPSEWLQAVQVLMVLSVVFSGISFLVFLGQLFTMSKGGLFYLTGVCQVFAGLNDFTASLIYTLHYKEILKDSRELSSGHFGFCFVLAWVCVPLLLCSGILYIHLRKRE</sequence>
<keyword evidence="8" id="KW-1185">Reference proteome</keyword>
<comment type="subcellular location">
    <subcellularLocation>
        <location evidence="1 6">Membrane</location>
        <topology evidence="1 6">Multi-pass membrane protein</topology>
    </subcellularLocation>
</comment>
<dbReference type="GO" id="GO:0005886">
    <property type="term" value="C:plasma membrane"/>
    <property type="evidence" value="ECO:0007669"/>
    <property type="project" value="TreeGrafter"/>
</dbReference>
<dbReference type="PANTHER" id="PTHR10671">
    <property type="entry name" value="EPITHELIAL MEMBRANE PROTEIN-RELATED"/>
    <property type="match status" value="1"/>
</dbReference>
<evidence type="ECO:0000313" key="7">
    <source>
        <dbReference type="EMBL" id="KAA0706982.1"/>
    </source>
</evidence>
<dbReference type="AlphaFoldDB" id="A0A5A9NAG4"/>
<comment type="caution">
    <text evidence="6">Lacks conserved residue(s) required for the propagation of feature annotation.</text>
</comment>